<evidence type="ECO:0000256" key="2">
    <source>
        <dbReference type="ARBA" id="ARBA00022578"/>
    </source>
</evidence>
<gene>
    <name evidence="7" type="ORF">BC6307_21125</name>
</gene>
<dbReference type="Pfam" id="PF01609">
    <property type="entry name" value="DDE_Tnp_1"/>
    <property type="match status" value="1"/>
</dbReference>
<dbReference type="EMBL" id="CP018866">
    <property type="protein sequence ID" value="AST93591.1"/>
    <property type="molecule type" value="Genomic_DNA"/>
</dbReference>
<keyword evidence="4" id="KW-0233">DNA recombination</keyword>
<keyword evidence="2" id="KW-0815">Transposition</keyword>
<accession>A0A223KVV8</accession>
<feature type="region of interest" description="Disordered" evidence="5">
    <location>
        <begin position="364"/>
        <end position="404"/>
    </location>
</feature>
<evidence type="ECO:0000313" key="7">
    <source>
        <dbReference type="EMBL" id="AST93591.1"/>
    </source>
</evidence>
<dbReference type="GO" id="GO:0006313">
    <property type="term" value="P:DNA transposition"/>
    <property type="evidence" value="ECO:0007669"/>
    <property type="project" value="InterPro"/>
</dbReference>
<dbReference type="NCBIfam" id="NF033592">
    <property type="entry name" value="transpos_IS4_1"/>
    <property type="match status" value="1"/>
</dbReference>
<dbReference type="Proteomes" id="UP000215224">
    <property type="component" value="Chromosome"/>
</dbReference>
<evidence type="ECO:0000256" key="4">
    <source>
        <dbReference type="ARBA" id="ARBA00023172"/>
    </source>
</evidence>
<dbReference type="InterPro" id="IPR002559">
    <property type="entry name" value="Transposase_11"/>
</dbReference>
<feature type="domain" description="Transposase IS4-like" evidence="6">
    <location>
        <begin position="121"/>
        <end position="326"/>
    </location>
</feature>
<proteinExistence type="inferred from homology"/>
<dbReference type="InterPro" id="IPR012337">
    <property type="entry name" value="RNaseH-like_sf"/>
</dbReference>
<dbReference type="RefSeq" id="WP_094366215.1">
    <property type="nucleotide sequence ID" value="NZ_CP018866.1"/>
</dbReference>
<dbReference type="GO" id="GO:0003677">
    <property type="term" value="F:DNA binding"/>
    <property type="evidence" value="ECO:0007669"/>
    <property type="project" value="UniProtKB-KW"/>
</dbReference>
<name>A0A223KVV8_9BACI</name>
<protein>
    <submittedName>
        <fullName evidence="7">Transposase</fullName>
    </submittedName>
</protein>
<evidence type="ECO:0000256" key="5">
    <source>
        <dbReference type="SAM" id="MobiDB-lite"/>
    </source>
</evidence>
<sequence>MNKDSIEREMLICQCLSLLPTEDFDCPLLDYSNYKLSTKSLVKTFVAAQLDHWSSYSHMEEKLEAYPELRMEIGIEEISRSQLSRRINELPTELVQKLFIKVVEKLSQLTKGLKGLPNGLGRLRIIDSTEIKLPHNLCDWAKISKKKTGVKMHTRLMVASPDVVYADKIVPSSGRLSDFESSDVMIEESDYIYIMDRGYPSRENLQSWQAKEISFVARVSKSLRLGILEEYTPTHSSVVQDAKVSYTVSQPPVRYVEFIDEKQRTYRILTNRFDLTDQQIMELYRARWTIELFFKWIKQHLRFTKIWSTKPQGIWNQMFLALIAYGLTLIVKLQTNSKKTPWEFFRLLQTYLYKTVGSFTKALNKKNKKTSKGRQKVPIPKQKVSPELGNVALDKKGTKERKRR</sequence>
<dbReference type="InterPro" id="IPR047952">
    <property type="entry name" value="Transpos_IS4"/>
</dbReference>
<dbReference type="GO" id="GO:0004803">
    <property type="term" value="F:transposase activity"/>
    <property type="evidence" value="ECO:0007669"/>
    <property type="project" value="InterPro"/>
</dbReference>
<dbReference type="SUPFAM" id="SSF53098">
    <property type="entry name" value="Ribonuclease H-like"/>
    <property type="match status" value="1"/>
</dbReference>
<dbReference type="AlphaFoldDB" id="A0A223KVV8"/>
<dbReference type="PANTHER" id="PTHR33258:SF1">
    <property type="entry name" value="TRANSPOSASE INSL FOR INSERTION SEQUENCE ELEMENT IS186A-RELATED"/>
    <property type="match status" value="1"/>
</dbReference>
<feature type="compositionally biased region" description="Basic residues" evidence="5">
    <location>
        <begin position="364"/>
        <end position="375"/>
    </location>
</feature>
<organism evidence="7 8">
    <name type="scientific">Sutcliffiella cohnii</name>
    <dbReference type="NCBI Taxonomy" id="33932"/>
    <lineage>
        <taxon>Bacteria</taxon>
        <taxon>Bacillati</taxon>
        <taxon>Bacillota</taxon>
        <taxon>Bacilli</taxon>
        <taxon>Bacillales</taxon>
        <taxon>Bacillaceae</taxon>
        <taxon>Sutcliffiella</taxon>
    </lineage>
</organism>
<reference evidence="7 8" key="1">
    <citation type="submission" date="2016-12" db="EMBL/GenBank/DDBJ databases">
        <title>The whole genome sequencing and assembly of Bacillus cohnii DSM 6307T strain.</title>
        <authorList>
            <person name="Lee Y.-J."/>
            <person name="Yi H."/>
            <person name="Bahn Y.-S."/>
            <person name="Kim J.F."/>
            <person name="Lee D.-W."/>
        </authorList>
    </citation>
    <scope>NUCLEOTIDE SEQUENCE [LARGE SCALE GENOMIC DNA]</scope>
    <source>
        <strain evidence="7 8">DSM 6307</strain>
    </source>
</reference>
<evidence type="ECO:0000259" key="6">
    <source>
        <dbReference type="Pfam" id="PF01609"/>
    </source>
</evidence>
<dbReference type="PANTHER" id="PTHR33258">
    <property type="entry name" value="TRANSPOSASE INSL FOR INSERTION SEQUENCE ELEMENT IS186A-RELATED"/>
    <property type="match status" value="1"/>
</dbReference>
<evidence type="ECO:0000313" key="8">
    <source>
        <dbReference type="Proteomes" id="UP000215224"/>
    </source>
</evidence>
<evidence type="ECO:0000256" key="1">
    <source>
        <dbReference type="ARBA" id="ARBA00010075"/>
    </source>
</evidence>
<evidence type="ECO:0000256" key="3">
    <source>
        <dbReference type="ARBA" id="ARBA00023125"/>
    </source>
</evidence>
<comment type="similarity">
    <text evidence="1">Belongs to the transposase 11 family.</text>
</comment>
<dbReference type="KEGG" id="bcoh:BC6307_21125"/>
<keyword evidence="8" id="KW-1185">Reference proteome</keyword>
<keyword evidence="3" id="KW-0238">DNA-binding</keyword>